<evidence type="ECO:0000256" key="5">
    <source>
        <dbReference type="ARBA" id="ARBA00022679"/>
    </source>
</evidence>
<dbReference type="GO" id="GO:0006533">
    <property type="term" value="P:L-aspartate catabolic process"/>
    <property type="evidence" value="ECO:0007669"/>
    <property type="project" value="TreeGrafter"/>
</dbReference>
<dbReference type="SUPFAM" id="SSF53383">
    <property type="entry name" value="PLP-dependent transferases"/>
    <property type="match status" value="1"/>
</dbReference>
<evidence type="ECO:0000256" key="3">
    <source>
        <dbReference type="ARBA" id="ARBA00011738"/>
    </source>
</evidence>
<keyword evidence="6" id="KW-0663">Pyridoxal phosphate</keyword>
<feature type="domain" description="Aminotransferase class I/classII large" evidence="8">
    <location>
        <begin position="15"/>
        <end position="383"/>
    </location>
</feature>
<dbReference type="Pfam" id="PF00155">
    <property type="entry name" value="Aminotran_1_2"/>
    <property type="match status" value="1"/>
</dbReference>
<dbReference type="PANTHER" id="PTHR11879">
    <property type="entry name" value="ASPARTATE AMINOTRANSFERASE"/>
    <property type="match status" value="1"/>
</dbReference>
<evidence type="ECO:0000256" key="4">
    <source>
        <dbReference type="ARBA" id="ARBA00022576"/>
    </source>
</evidence>
<reference evidence="9" key="1">
    <citation type="submission" date="2023-02" db="EMBL/GenBank/DDBJ databases">
        <title>Identification and recombinant expression of a fungal hydrolase from Papiliotrema laurentii that hydrolyzes apple cutin and clears colloidal polyester polyurethane.</title>
        <authorList>
            <consortium name="DOE Joint Genome Institute"/>
            <person name="Roman V.A."/>
            <person name="Bojanowski C."/>
            <person name="Crable B.R."/>
            <person name="Wagner D.N."/>
            <person name="Hung C.S."/>
            <person name="Nadeau L.J."/>
            <person name="Schratz L."/>
            <person name="Haridas S."/>
            <person name="Pangilinan J."/>
            <person name="Lipzen A."/>
            <person name="Na H."/>
            <person name="Yan M."/>
            <person name="Ng V."/>
            <person name="Grigoriev I.V."/>
            <person name="Spatafora J.W."/>
            <person name="Barlow D."/>
            <person name="Biffinger J."/>
            <person name="Kelley-Loughnane N."/>
            <person name="Varaljay V.A."/>
            <person name="Crookes-Goodson W.J."/>
        </authorList>
    </citation>
    <scope>NUCLEOTIDE SEQUENCE</scope>
    <source>
        <strain evidence="9">5307AH</strain>
    </source>
</reference>
<dbReference type="InterPro" id="IPR015424">
    <property type="entry name" value="PyrdxlP-dep_Trfase"/>
</dbReference>
<comment type="similarity">
    <text evidence="2">Belongs to the class-I pyridoxal-phosphate-dependent aminotransferase family.</text>
</comment>
<gene>
    <name evidence="9" type="ORF">DB88DRAFT_505500</name>
</gene>
<name>A0AAD9D2C7_PAPLA</name>
<dbReference type="Gene3D" id="3.90.1150.10">
    <property type="entry name" value="Aspartate Aminotransferase, domain 1"/>
    <property type="match status" value="1"/>
</dbReference>
<evidence type="ECO:0000313" key="9">
    <source>
        <dbReference type="EMBL" id="KAK1923721.1"/>
    </source>
</evidence>
<evidence type="ECO:0000259" key="8">
    <source>
        <dbReference type="Pfam" id="PF00155"/>
    </source>
</evidence>
<feature type="region of interest" description="Disordered" evidence="7">
    <location>
        <begin position="444"/>
        <end position="472"/>
    </location>
</feature>
<evidence type="ECO:0000256" key="1">
    <source>
        <dbReference type="ARBA" id="ARBA00001933"/>
    </source>
</evidence>
<dbReference type="InterPro" id="IPR015421">
    <property type="entry name" value="PyrdxlP-dep_Trfase_major"/>
</dbReference>
<dbReference type="InterPro" id="IPR000796">
    <property type="entry name" value="Asp_trans"/>
</dbReference>
<comment type="cofactor">
    <cofactor evidence="1">
        <name>pyridoxal 5'-phosphate</name>
        <dbReference type="ChEBI" id="CHEBI:597326"/>
    </cofactor>
</comment>
<dbReference type="EMBL" id="JAODAN010000006">
    <property type="protein sequence ID" value="KAK1923721.1"/>
    <property type="molecule type" value="Genomic_DNA"/>
</dbReference>
<dbReference type="Proteomes" id="UP001182556">
    <property type="component" value="Unassembled WGS sequence"/>
</dbReference>
<evidence type="ECO:0000256" key="7">
    <source>
        <dbReference type="SAM" id="MobiDB-lite"/>
    </source>
</evidence>
<feature type="compositionally biased region" description="Basic and acidic residues" evidence="7">
    <location>
        <begin position="448"/>
        <end position="472"/>
    </location>
</feature>
<proteinExistence type="inferred from homology"/>
<dbReference type="InterPro" id="IPR004839">
    <property type="entry name" value="Aminotransferase_I/II_large"/>
</dbReference>
<dbReference type="PANTHER" id="PTHR11879:SF22">
    <property type="entry name" value="ASPARTATE AMINOTRANSFERASE, MITOCHONDRIAL"/>
    <property type="match status" value="1"/>
</dbReference>
<protein>
    <submittedName>
        <fullName evidence="9">Pyridoxal phosphate-dependent transferase</fullName>
    </submittedName>
</protein>
<evidence type="ECO:0000256" key="6">
    <source>
        <dbReference type="ARBA" id="ARBA00022898"/>
    </source>
</evidence>
<dbReference type="GO" id="GO:0005739">
    <property type="term" value="C:mitochondrion"/>
    <property type="evidence" value="ECO:0007669"/>
    <property type="project" value="TreeGrafter"/>
</dbReference>
<evidence type="ECO:0000256" key="2">
    <source>
        <dbReference type="ARBA" id="ARBA00007441"/>
    </source>
</evidence>
<dbReference type="AlphaFoldDB" id="A0AAD9D2C7"/>
<keyword evidence="5 9" id="KW-0808">Transferase</keyword>
<keyword evidence="4" id="KW-0032">Aminotransferase</keyword>
<dbReference type="PRINTS" id="PR00799">
    <property type="entry name" value="TRANSAMINASE"/>
</dbReference>
<dbReference type="GO" id="GO:0004069">
    <property type="term" value="F:L-aspartate:2-oxoglutarate aminotransferase activity"/>
    <property type="evidence" value="ECO:0007669"/>
    <property type="project" value="UniProtKB-EC"/>
</dbReference>
<dbReference type="Gene3D" id="3.40.640.10">
    <property type="entry name" value="Type I PLP-dependent aspartate aminotransferase-like (Major domain)"/>
    <property type="match status" value="1"/>
</dbReference>
<sequence>MTRIANAYEEDVAPTKINLSLPGFREDEGKIFVPPTVRYVEKQMRNESMLAAEALPVWGDDKFLEAGIKFAYGTDEKRYRRDHVSAVQAISLTGALRLAGTFLSRIPSRGRQVYLPSPSTDEETRTLRDAGLEIRYYRFLDRKTGNVDFDGLREDILTAPERSAILLFVTGSMPTGLDLSLTQWKSLITLLHQRNLIPLVVMAFQGLVTGDPSQDAEPLRLMAHEGLPVVLCQIFDATMGLYADSPSIVSIVTQSEESKERVDGQLRGVARGLYLHPSPWGAFVARAILSDSKLHPAWLVEIKAMSDRLRSVREKLYDLLATKFKTPGTWSHIKKSVGMYCTTLLPPAVNDSLTLKRHIHLLPHGSISLGTLNSPKIEALARAIDSVVLAYNRELEEAQAQQLAMQIALAAAREAAAREEEEAEAQAAEDEDRMLLEQDLASAIEAQTRAEEDERRREEEEKGLEEAVRRAAERAETARAAEAILASITAGHAF</sequence>
<keyword evidence="10" id="KW-1185">Reference proteome</keyword>
<dbReference type="GO" id="GO:0030170">
    <property type="term" value="F:pyridoxal phosphate binding"/>
    <property type="evidence" value="ECO:0007669"/>
    <property type="project" value="InterPro"/>
</dbReference>
<comment type="caution">
    <text evidence="9">The sequence shown here is derived from an EMBL/GenBank/DDBJ whole genome shotgun (WGS) entry which is preliminary data.</text>
</comment>
<organism evidence="9 10">
    <name type="scientific">Papiliotrema laurentii</name>
    <name type="common">Cryptococcus laurentii</name>
    <dbReference type="NCBI Taxonomy" id="5418"/>
    <lineage>
        <taxon>Eukaryota</taxon>
        <taxon>Fungi</taxon>
        <taxon>Dikarya</taxon>
        <taxon>Basidiomycota</taxon>
        <taxon>Agaricomycotina</taxon>
        <taxon>Tremellomycetes</taxon>
        <taxon>Tremellales</taxon>
        <taxon>Rhynchogastremaceae</taxon>
        <taxon>Papiliotrema</taxon>
    </lineage>
</organism>
<comment type="subunit">
    <text evidence="3">Homodimer.</text>
</comment>
<accession>A0AAD9D2C7</accession>
<evidence type="ECO:0000313" key="10">
    <source>
        <dbReference type="Proteomes" id="UP001182556"/>
    </source>
</evidence>
<dbReference type="InterPro" id="IPR015422">
    <property type="entry name" value="PyrdxlP-dep_Trfase_small"/>
</dbReference>